<dbReference type="EMBL" id="OV121133">
    <property type="protein sequence ID" value="CAH0551544.1"/>
    <property type="molecule type" value="Genomic_DNA"/>
</dbReference>
<evidence type="ECO:0000259" key="1">
    <source>
        <dbReference type="PROSITE" id="PS01179"/>
    </source>
</evidence>
<reference evidence="2" key="1">
    <citation type="submission" date="2021-12" db="EMBL/GenBank/DDBJ databases">
        <authorList>
            <person name="King R."/>
        </authorList>
    </citation>
    <scope>NUCLEOTIDE SEQUENCE</scope>
</reference>
<dbReference type="Gene3D" id="2.30.29.30">
    <property type="entry name" value="Pleckstrin-homology domain (PH domain)/Phosphotyrosine-binding domain (PTB)"/>
    <property type="match status" value="1"/>
</dbReference>
<organism evidence="2 3">
    <name type="scientific">Brassicogethes aeneus</name>
    <name type="common">Rape pollen beetle</name>
    <name type="synonym">Meligethes aeneus</name>
    <dbReference type="NCBI Taxonomy" id="1431903"/>
    <lineage>
        <taxon>Eukaryota</taxon>
        <taxon>Metazoa</taxon>
        <taxon>Ecdysozoa</taxon>
        <taxon>Arthropoda</taxon>
        <taxon>Hexapoda</taxon>
        <taxon>Insecta</taxon>
        <taxon>Pterygota</taxon>
        <taxon>Neoptera</taxon>
        <taxon>Endopterygota</taxon>
        <taxon>Coleoptera</taxon>
        <taxon>Polyphaga</taxon>
        <taxon>Cucujiformia</taxon>
        <taxon>Nitidulidae</taxon>
        <taxon>Meligethinae</taxon>
        <taxon>Brassicogethes</taxon>
    </lineage>
</organism>
<evidence type="ECO:0000313" key="3">
    <source>
        <dbReference type="Proteomes" id="UP001154078"/>
    </source>
</evidence>
<dbReference type="PANTHER" id="PTHR11232">
    <property type="entry name" value="PHOSPHOTYROSINE INTERACTION DOMAIN-CONTAINING FAMILY MEMBER"/>
    <property type="match status" value="1"/>
</dbReference>
<sequence length="185" mass="20759">MTDTEIQISAKDLPKKFHVKYLGTHPVKGLYGMKNTRKPVDSLVTQAKSIGEKGQILPLLDLEVNVEGIKFVDITNKKHKSDPVQFGVDVISYGVQDLIYTRVFTIIVLTSTCETINPKAEIPFVCHTFLCNSRQEARELTFSLAAAFQDYGARVKRDNLPAKKFAIDLRTPEEQADDEDIETDA</sequence>
<gene>
    <name evidence="2" type="ORF">MELIAE_LOCUS4128</name>
</gene>
<keyword evidence="3" id="KW-1185">Reference proteome</keyword>
<dbReference type="InterPro" id="IPR051133">
    <property type="entry name" value="Adapter_Engulfment-Domain"/>
</dbReference>
<evidence type="ECO:0000313" key="2">
    <source>
        <dbReference type="EMBL" id="CAH0551544.1"/>
    </source>
</evidence>
<accession>A0A9P0FDL2</accession>
<dbReference type="SUPFAM" id="SSF50729">
    <property type="entry name" value="PH domain-like"/>
    <property type="match status" value="1"/>
</dbReference>
<protein>
    <recommendedName>
        <fullName evidence="1">PID domain-containing protein</fullName>
    </recommendedName>
</protein>
<dbReference type="InterPro" id="IPR006020">
    <property type="entry name" value="PTB/PI_dom"/>
</dbReference>
<proteinExistence type="predicted"/>
<dbReference type="InterPro" id="IPR011993">
    <property type="entry name" value="PH-like_dom_sf"/>
</dbReference>
<dbReference type="PROSITE" id="PS01179">
    <property type="entry name" value="PID"/>
    <property type="match status" value="1"/>
</dbReference>
<dbReference type="AlphaFoldDB" id="A0A9P0FDL2"/>
<dbReference type="Proteomes" id="UP001154078">
    <property type="component" value="Chromosome 2"/>
</dbReference>
<feature type="domain" description="PID" evidence="1">
    <location>
        <begin position="16"/>
        <end position="149"/>
    </location>
</feature>
<dbReference type="SMART" id="SM00462">
    <property type="entry name" value="PTB"/>
    <property type="match status" value="1"/>
</dbReference>
<dbReference type="OrthoDB" id="9994289at2759"/>
<name>A0A9P0FDL2_BRAAE</name>
<dbReference type="PANTHER" id="PTHR11232:SF57">
    <property type="entry name" value="RE46159P"/>
    <property type="match status" value="1"/>
</dbReference>